<dbReference type="InterPro" id="IPR036457">
    <property type="entry name" value="PPM-type-like_dom_sf"/>
</dbReference>
<dbReference type="RefSeq" id="WP_138622198.1">
    <property type="nucleotide sequence ID" value="NZ_SZVP01000005.1"/>
</dbReference>
<dbReference type="SUPFAM" id="SSF81606">
    <property type="entry name" value="PP2C-like"/>
    <property type="match status" value="1"/>
</dbReference>
<comment type="caution">
    <text evidence="1">The sequence shown here is derived from an EMBL/GenBank/DDBJ whole genome shotgun (WGS) entry which is preliminary data.</text>
</comment>
<dbReference type="EMBL" id="SZVP01000005">
    <property type="protein sequence ID" value="TMM45756.1"/>
    <property type="molecule type" value="Genomic_DNA"/>
</dbReference>
<reference evidence="1 2" key="1">
    <citation type="submission" date="2019-05" db="EMBL/GenBank/DDBJ databases">
        <title>Colwellia ponticola sp. nov., isolated from seawater.</title>
        <authorList>
            <person name="Yoon J.-H."/>
        </authorList>
    </citation>
    <scope>NUCLEOTIDE SEQUENCE [LARGE SCALE GENOMIC DNA]</scope>
    <source>
        <strain evidence="1 2">OISW-25</strain>
    </source>
</reference>
<evidence type="ECO:0000313" key="1">
    <source>
        <dbReference type="EMBL" id="TMM45756.1"/>
    </source>
</evidence>
<dbReference type="AlphaFoldDB" id="A0A8H2JNT4"/>
<protein>
    <recommendedName>
        <fullName evidence="3">PPM-type phosphatase domain-containing protein</fullName>
    </recommendedName>
</protein>
<evidence type="ECO:0000313" key="2">
    <source>
        <dbReference type="Proteomes" id="UP000307702"/>
    </source>
</evidence>
<accession>A0A8H2JNT4</accession>
<gene>
    <name evidence="1" type="ORF">FCS21_08015</name>
</gene>
<dbReference type="Gene3D" id="3.60.40.10">
    <property type="entry name" value="PPM-type phosphatase domain"/>
    <property type="match status" value="1"/>
</dbReference>
<dbReference type="OrthoDB" id="9801841at2"/>
<name>A0A8H2JNT4_9GAMM</name>
<organism evidence="1 2">
    <name type="scientific">Colwellia ponticola</name>
    <dbReference type="NCBI Taxonomy" id="2304625"/>
    <lineage>
        <taxon>Bacteria</taxon>
        <taxon>Pseudomonadati</taxon>
        <taxon>Pseudomonadota</taxon>
        <taxon>Gammaproteobacteria</taxon>
        <taxon>Alteromonadales</taxon>
        <taxon>Colwelliaceae</taxon>
        <taxon>Colwellia</taxon>
    </lineage>
</organism>
<evidence type="ECO:0008006" key="3">
    <source>
        <dbReference type="Google" id="ProtNLM"/>
    </source>
</evidence>
<dbReference type="Proteomes" id="UP000307702">
    <property type="component" value="Unassembled WGS sequence"/>
</dbReference>
<proteinExistence type="predicted"/>
<keyword evidence="2" id="KW-1185">Reference proteome</keyword>
<sequence>MEQGKCNGDTINQNGYRRYLTRTLCTSNKDVEIDVTYYSKFTSGNTILMCSDGFWSQFKNDSQIFKFSSDSLKEYMESLSNNDLEDNTTVLLLTKL</sequence>